<dbReference type="EMBL" id="SGPL01001225">
    <property type="protein sequence ID" value="THH04059.1"/>
    <property type="molecule type" value="Genomic_DNA"/>
</dbReference>
<reference evidence="2 3" key="1">
    <citation type="submission" date="2019-02" db="EMBL/GenBank/DDBJ databases">
        <title>Genome sequencing of the rare red list fungi Bondarzewia mesenterica.</title>
        <authorList>
            <person name="Buettner E."/>
            <person name="Kellner H."/>
        </authorList>
    </citation>
    <scope>NUCLEOTIDE SEQUENCE [LARGE SCALE GENOMIC DNA]</scope>
    <source>
        <strain evidence="2 3">DSM 108281</strain>
    </source>
</reference>
<feature type="compositionally biased region" description="Polar residues" evidence="1">
    <location>
        <begin position="165"/>
        <end position="177"/>
    </location>
</feature>
<evidence type="ECO:0000313" key="2">
    <source>
        <dbReference type="EMBL" id="THH04059.1"/>
    </source>
</evidence>
<feature type="compositionally biased region" description="Low complexity" evidence="1">
    <location>
        <begin position="50"/>
        <end position="59"/>
    </location>
</feature>
<comment type="caution">
    <text evidence="2">The sequence shown here is derived from an EMBL/GenBank/DDBJ whole genome shotgun (WGS) entry which is preliminary data.</text>
</comment>
<gene>
    <name evidence="2" type="ORF">EW146_g10276</name>
</gene>
<dbReference type="Proteomes" id="UP000310158">
    <property type="component" value="Unassembled WGS sequence"/>
</dbReference>
<dbReference type="AlphaFoldDB" id="A0A4S4KYR9"/>
<feature type="compositionally biased region" description="Low complexity" evidence="1">
    <location>
        <begin position="68"/>
        <end position="108"/>
    </location>
</feature>
<organism evidence="2 3">
    <name type="scientific">Bondarzewia mesenterica</name>
    <dbReference type="NCBI Taxonomy" id="1095465"/>
    <lineage>
        <taxon>Eukaryota</taxon>
        <taxon>Fungi</taxon>
        <taxon>Dikarya</taxon>
        <taxon>Basidiomycota</taxon>
        <taxon>Agaricomycotina</taxon>
        <taxon>Agaricomycetes</taxon>
        <taxon>Russulales</taxon>
        <taxon>Bondarzewiaceae</taxon>
        <taxon>Bondarzewia</taxon>
    </lineage>
</organism>
<keyword evidence="3" id="KW-1185">Reference proteome</keyword>
<proteinExistence type="predicted"/>
<accession>A0A4S4KYR9</accession>
<sequence>MMGTSPFQRQTQIQMQLQPTHFGTQNAFSVGTGQHNPFEQMSAAQPQPQPQLQMQMQQPFNPSTVFAPQQTSFSPSPSPFSQQSQPTSFTPQPSAFSQPQQPFAPQSQVNPFYNSGQGMMAQPQVPFRATPSPFGGMQAGSPFQQQQMFPGQGTQSQPQAQAQSSNPFTGWMQQSAPAQGEYTGQAGQWGTM</sequence>
<feature type="compositionally biased region" description="Polar residues" evidence="1">
    <location>
        <begin position="24"/>
        <end position="44"/>
    </location>
</feature>
<dbReference type="OrthoDB" id="10266696at2759"/>
<feature type="region of interest" description="Disordered" evidence="1">
    <location>
        <begin position="24"/>
        <end position="192"/>
    </location>
</feature>
<protein>
    <submittedName>
        <fullName evidence="2">Uncharacterized protein</fullName>
    </submittedName>
</protein>
<evidence type="ECO:0000256" key="1">
    <source>
        <dbReference type="SAM" id="MobiDB-lite"/>
    </source>
</evidence>
<name>A0A4S4KYR9_9AGAM</name>
<evidence type="ECO:0000313" key="3">
    <source>
        <dbReference type="Proteomes" id="UP000310158"/>
    </source>
</evidence>
<feature type="compositionally biased region" description="Low complexity" evidence="1">
    <location>
        <begin position="141"/>
        <end position="164"/>
    </location>
</feature>